<evidence type="ECO:0000256" key="8">
    <source>
        <dbReference type="ARBA" id="ARBA00023136"/>
    </source>
</evidence>
<dbReference type="GO" id="GO:0004721">
    <property type="term" value="F:phosphoprotein phosphatase activity"/>
    <property type="evidence" value="ECO:0007669"/>
    <property type="project" value="TreeGrafter"/>
</dbReference>
<feature type="domain" description="Histidine kinase" evidence="11">
    <location>
        <begin position="200"/>
        <end position="417"/>
    </location>
</feature>
<dbReference type="InterPro" id="IPR036097">
    <property type="entry name" value="HisK_dim/P_sf"/>
</dbReference>
<feature type="region of interest" description="Disordered" evidence="9">
    <location>
        <begin position="51"/>
        <end position="73"/>
    </location>
</feature>
<keyword evidence="4" id="KW-0597">Phosphoprotein</keyword>
<dbReference type="Pfam" id="PF02518">
    <property type="entry name" value="HATPase_c"/>
    <property type="match status" value="1"/>
</dbReference>
<dbReference type="PRINTS" id="PR00344">
    <property type="entry name" value="BCTRLSENSOR"/>
</dbReference>
<dbReference type="FunFam" id="3.30.565.10:FF:000006">
    <property type="entry name" value="Sensor histidine kinase WalK"/>
    <property type="match status" value="1"/>
</dbReference>
<dbReference type="InterPro" id="IPR003661">
    <property type="entry name" value="HisK_dim/P_dom"/>
</dbReference>
<dbReference type="SMART" id="SM00388">
    <property type="entry name" value="HisKA"/>
    <property type="match status" value="1"/>
</dbReference>
<dbReference type="InterPro" id="IPR050351">
    <property type="entry name" value="BphY/WalK/GraS-like"/>
</dbReference>
<evidence type="ECO:0000256" key="4">
    <source>
        <dbReference type="ARBA" id="ARBA00022553"/>
    </source>
</evidence>
<dbReference type="FunFam" id="1.10.287.130:FF:000001">
    <property type="entry name" value="Two-component sensor histidine kinase"/>
    <property type="match status" value="1"/>
</dbReference>
<dbReference type="InterPro" id="IPR003594">
    <property type="entry name" value="HATPase_dom"/>
</dbReference>
<protein>
    <recommendedName>
        <fullName evidence="3">histidine kinase</fullName>
        <ecNumber evidence="3">2.7.13.3</ecNumber>
    </recommendedName>
</protein>
<dbReference type="Gene3D" id="1.10.287.130">
    <property type="match status" value="1"/>
</dbReference>
<keyword evidence="13" id="KW-1185">Reference proteome</keyword>
<dbReference type="STRING" id="1424294.Gferi_12510"/>
<dbReference type="OrthoDB" id="9813151at2"/>
<dbReference type="GO" id="GO:0000155">
    <property type="term" value="F:phosphorelay sensor kinase activity"/>
    <property type="evidence" value="ECO:0007669"/>
    <property type="project" value="InterPro"/>
</dbReference>
<dbReference type="InterPro" id="IPR004358">
    <property type="entry name" value="Sig_transdc_His_kin-like_C"/>
</dbReference>
<dbReference type="EMBL" id="CP017269">
    <property type="protein sequence ID" value="AOT70343.1"/>
    <property type="molecule type" value="Genomic_DNA"/>
</dbReference>
<keyword evidence="8 10" id="KW-0472">Membrane</keyword>
<comment type="catalytic activity">
    <reaction evidence="1">
        <text>ATP + protein L-histidine = ADP + protein N-phospho-L-histidine.</text>
        <dbReference type="EC" id="2.7.13.3"/>
    </reaction>
</comment>
<evidence type="ECO:0000256" key="1">
    <source>
        <dbReference type="ARBA" id="ARBA00000085"/>
    </source>
</evidence>
<evidence type="ECO:0000256" key="2">
    <source>
        <dbReference type="ARBA" id="ARBA00004370"/>
    </source>
</evidence>
<dbReference type="CDD" id="cd00082">
    <property type="entry name" value="HisKA"/>
    <property type="match status" value="1"/>
</dbReference>
<evidence type="ECO:0000313" key="12">
    <source>
        <dbReference type="EMBL" id="AOT70343.1"/>
    </source>
</evidence>
<name>A0A1D8GHE4_9FIRM</name>
<evidence type="ECO:0000313" key="13">
    <source>
        <dbReference type="Proteomes" id="UP000095743"/>
    </source>
</evidence>
<dbReference type="Pfam" id="PF00512">
    <property type="entry name" value="HisKA"/>
    <property type="match status" value="1"/>
</dbReference>
<feature type="transmembrane region" description="Helical" evidence="10">
    <location>
        <begin position="157"/>
        <end position="180"/>
    </location>
</feature>
<keyword evidence="5" id="KW-0808">Transferase</keyword>
<keyword evidence="6 12" id="KW-0418">Kinase</keyword>
<dbReference type="SMART" id="SM00387">
    <property type="entry name" value="HATPase_c"/>
    <property type="match status" value="1"/>
</dbReference>
<evidence type="ECO:0000256" key="7">
    <source>
        <dbReference type="ARBA" id="ARBA00023012"/>
    </source>
</evidence>
<evidence type="ECO:0000256" key="6">
    <source>
        <dbReference type="ARBA" id="ARBA00022777"/>
    </source>
</evidence>
<dbReference type="SUPFAM" id="SSF55874">
    <property type="entry name" value="ATPase domain of HSP90 chaperone/DNA topoisomerase II/histidine kinase"/>
    <property type="match status" value="1"/>
</dbReference>
<feature type="transmembrane region" description="Helical" evidence="10">
    <location>
        <begin position="9"/>
        <end position="31"/>
    </location>
</feature>
<dbReference type="InterPro" id="IPR005467">
    <property type="entry name" value="His_kinase_dom"/>
</dbReference>
<keyword evidence="10" id="KW-1133">Transmembrane helix</keyword>
<evidence type="ECO:0000256" key="9">
    <source>
        <dbReference type="SAM" id="MobiDB-lite"/>
    </source>
</evidence>
<organism evidence="12 13">
    <name type="scientific">Geosporobacter ferrireducens</name>
    <dbReference type="NCBI Taxonomy" id="1424294"/>
    <lineage>
        <taxon>Bacteria</taxon>
        <taxon>Bacillati</taxon>
        <taxon>Bacillota</taxon>
        <taxon>Clostridia</taxon>
        <taxon>Peptostreptococcales</taxon>
        <taxon>Thermotaleaceae</taxon>
        <taxon>Geosporobacter</taxon>
    </lineage>
</organism>
<dbReference type="SUPFAM" id="SSF47384">
    <property type="entry name" value="Homodimeric domain of signal transducing histidine kinase"/>
    <property type="match status" value="1"/>
</dbReference>
<dbReference type="Proteomes" id="UP000095743">
    <property type="component" value="Chromosome"/>
</dbReference>
<dbReference type="GO" id="GO:0005886">
    <property type="term" value="C:plasma membrane"/>
    <property type="evidence" value="ECO:0007669"/>
    <property type="project" value="TreeGrafter"/>
</dbReference>
<dbReference type="EC" id="2.7.13.3" evidence="3"/>
<dbReference type="PROSITE" id="PS50109">
    <property type="entry name" value="HIS_KIN"/>
    <property type="match status" value="1"/>
</dbReference>
<dbReference type="KEGG" id="gfe:Gferi_12510"/>
<evidence type="ECO:0000256" key="10">
    <source>
        <dbReference type="SAM" id="Phobius"/>
    </source>
</evidence>
<dbReference type="InterPro" id="IPR036890">
    <property type="entry name" value="HATPase_C_sf"/>
</dbReference>
<dbReference type="PANTHER" id="PTHR45453:SF1">
    <property type="entry name" value="PHOSPHATE REGULON SENSOR PROTEIN PHOR"/>
    <property type="match status" value="1"/>
</dbReference>
<reference evidence="12 13" key="1">
    <citation type="submission" date="2016-09" db="EMBL/GenBank/DDBJ databases">
        <title>Genomic analysis reveals versatility of anaerobic energy metabolism of Geosporobacter ferrireducens IRF9 of phylum Firmicutes.</title>
        <authorList>
            <person name="Kim S.-J."/>
        </authorList>
    </citation>
    <scope>NUCLEOTIDE SEQUENCE [LARGE SCALE GENOMIC DNA]</scope>
    <source>
        <strain evidence="12 13">IRF9</strain>
    </source>
</reference>
<accession>A0A1D8GHE4</accession>
<dbReference type="Gene3D" id="3.30.565.10">
    <property type="entry name" value="Histidine kinase-like ATPase, C-terminal domain"/>
    <property type="match status" value="1"/>
</dbReference>
<sequence>MFKQLRNKFLILNLIIISILMLAAFLSIYGLTYTNVYRDIDRELHRISEFSRKKDGGPGQPPLDRDLNSPPPPPNRSVSFVLITDGEGTLVHIASIFDMDNTFYESAKEAALSRDANTGTFKMDGTYWAFMTRPHFDGYNKIIFLDVTSQLGILTNLIYTFLAVALIMLIFIFFISRFFANRSIKPIKEAFDKQKQFIADVSHELKTPLTVINTNVDVLLSNRQESINDQVKWLHYIKSETERMTRLTNDLLYLAQIDYSNMKMIYSNFDFSEAAEDVLLTMEAVIFENNISLQYNIEPNVFLYGNREQLQQVIMILLDNAIKYTNNQGYIDFSLKKSHHQVILSITNTGEGISVEHIGRIFDRFYRTDASRSRAGGGYGLGLAIAKAIIEQHKGKISAKSVVSQSTTFSIELPCSSC</sequence>
<keyword evidence="7" id="KW-0902">Two-component regulatory system</keyword>
<gene>
    <name evidence="12" type="ORF">Gferi_12510</name>
</gene>
<dbReference type="GO" id="GO:0016036">
    <property type="term" value="P:cellular response to phosphate starvation"/>
    <property type="evidence" value="ECO:0007669"/>
    <property type="project" value="TreeGrafter"/>
</dbReference>
<evidence type="ECO:0000256" key="5">
    <source>
        <dbReference type="ARBA" id="ARBA00022679"/>
    </source>
</evidence>
<evidence type="ECO:0000256" key="3">
    <source>
        <dbReference type="ARBA" id="ARBA00012438"/>
    </source>
</evidence>
<dbReference type="PANTHER" id="PTHR45453">
    <property type="entry name" value="PHOSPHATE REGULON SENSOR PROTEIN PHOR"/>
    <property type="match status" value="1"/>
</dbReference>
<evidence type="ECO:0000259" key="11">
    <source>
        <dbReference type="PROSITE" id="PS50109"/>
    </source>
</evidence>
<dbReference type="AlphaFoldDB" id="A0A1D8GHE4"/>
<dbReference type="RefSeq" id="WP_069977008.1">
    <property type="nucleotide sequence ID" value="NZ_CP017269.1"/>
</dbReference>
<keyword evidence="10" id="KW-0812">Transmembrane</keyword>
<comment type="subcellular location">
    <subcellularLocation>
        <location evidence="2">Membrane</location>
    </subcellularLocation>
</comment>
<proteinExistence type="predicted"/>